<reference evidence="1" key="1">
    <citation type="submission" date="2022-03" db="EMBL/GenBank/DDBJ databases">
        <title>Interactions between chemoautotrophic and heterotrophic bacteria.</title>
        <authorList>
            <person name="Santoro A."/>
        </authorList>
    </citation>
    <scope>NUCLEOTIDE SEQUENCE</scope>
    <source>
        <strain evidence="1">Nb-106</strain>
    </source>
</reference>
<protein>
    <submittedName>
        <fullName evidence="1">Uncharacterized protein</fullName>
    </submittedName>
</protein>
<sequence>MSLMKSVFFNVTARLALLSAIPLVTIPSSPAQAQLRPQSQAEGQAQGGQGHAQAQNGGNAHTQAPPYKWPYFKPLPIEPAFSLYDALGRPDNFKISGTFRPRVEGISNQFRPATFPSHDFMVSSQTAIFAEYDAGRVRIGGEVFDSRAYFQKPNSSAANTEVNALELGQAYLNFDLSDVTGEGSTSSLTTGRFTKNMSSRRILARNQYRNTINAFTGVSYDWKGANKDKMTLLWTMPHSRFPNDTQGILDNAIVYDRESLDLQFYGGTYTFENVFGGSLEVYGYGLYEKDSGTGLRLVQTRNRRLFTPGIRLARVPKPGQLDYDVEAIYQTGLSRETTAPTDTRDLQVSAYFLHAEAGYTFNAAWLPRVVLQYDHASGNSTNPSTFTRFDTLFGARRWEYGPTGLYGVPQRSNMISPSLRLEITPSPIWDAFIAYRPLFLESPTDAFAATQIRDRSGQSGRFAGQQIETRLRTWIIPDAMLIDTGVAYLIKGRFLRDAPNAPDTADTFYGYFSTTFFF</sequence>
<organism evidence="1 2">
    <name type="scientific">Nitrobacter winogradskyi</name>
    <name type="common">Nitrobacter agilis</name>
    <dbReference type="NCBI Taxonomy" id="913"/>
    <lineage>
        <taxon>Bacteria</taxon>
        <taxon>Pseudomonadati</taxon>
        <taxon>Pseudomonadota</taxon>
        <taxon>Alphaproteobacteria</taxon>
        <taxon>Hyphomicrobiales</taxon>
        <taxon>Nitrobacteraceae</taxon>
        <taxon>Nitrobacter</taxon>
    </lineage>
</organism>
<evidence type="ECO:0000313" key="2">
    <source>
        <dbReference type="Proteomes" id="UP001205486"/>
    </source>
</evidence>
<keyword evidence="2" id="KW-1185">Reference proteome</keyword>
<dbReference type="Proteomes" id="UP001205486">
    <property type="component" value="Unassembled WGS sequence"/>
</dbReference>
<comment type="caution">
    <text evidence="1">The sequence shown here is derived from an EMBL/GenBank/DDBJ whole genome shotgun (WGS) entry which is preliminary data.</text>
</comment>
<proteinExistence type="predicted"/>
<evidence type="ECO:0000313" key="1">
    <source>
        <dbReference type="EMBL" id="MCP1998868.1"/>
    </source>
</evidence>
<accession>A0ACC6AG94</accession>
<gene>
    <name evidence="1" type="ORF">J2S34_001290</name>
</gene>
<dbReference type="EMBL" id="JALJZS010000001">
    <property type="protein sequence ID" value="MCP1998868.1"/>
    <property type="molecule type" value="Genomic_DNA"/>
</dbReference>
<name>A0ACC6AG94_NITWI</name>